<dbReference type="InterPro" id="IPR034756">
    <property type="entry name" value="T2SSM_b"/>
</dbReference>
<sequence>MMNLSKPVRRLVALALLALIPAVAWLFVVVPWLDARAELSARAENAMAVAARSMSVAAREPALLAEAAALRQALSGVTDLSGGSYALAGAELQRRLREAAGRHRGTINSIETLPEGRGDGGKGRVGVRARLQTDPEGLQNLLAELETGKALLQVQTLTLTTAGNGPNRPLDVQIELFGTRREETPR</sequence>
<dbReference type="Pfam" id="PF10741">
    <property type="entry name" value="T2SSM_b"/>
    <property type="match status" value="1"/>
</dbReference>
<dbReference type="Proteomes" id="UP001524642">
    <property type="component" value="Unassembled WGS sequence"/>
</dbReference>
<proteinExistence type="predicted"/>
<evidence type="ECO:0000313" key="1">
    <source>
        <dbReference type="EMBL" id="MCR0983644.1"/>
    </source>
</evidence>
<name>A0ABT1X9J7_9PROT</name>
<evidence type="ECO:0000313" key="2">
    <source>
        <dbReference type="Proteomes" id="UP001524642"/>
    </source>
</evidence>
<reference evidence="1 2" key="1">
    <citation type="submission" date="2022-06" db="EMBL/GenBank/DDBJ databases">
        <title>Roseomonas CN29.</title>
        <authorList>
            <person name="Cheng Y."/>
            <person name="He X."/>
        </authorList>
    </citation>
    <scope>NUCLEOTIDE SEQUENCE [LARGE SCALE GENOMIC DNA]</scope>
    <source>
        <strain evidence="1 2">CN29</strain>
    </source>
</reference>
<dbReference type="RefSeq" id="WP_257717306.1">
    <property type="nucleotide sequence ID" value="NZ_JANJOU010000014.1"/>
</dbReference>
<dbReference type="NCBIfam" id="NF040576">
    <property type="entry name" value="T2SS_GspM_XpsM"/>
    <property type="match status" value="1"/>
</dbReference>
<dbReference type="EMBL" id="JANJOU010000014">
    <property type="protein sequence ID" value="MCR0983644.1"/>
    <property type="molecule type" value="Genomic_DNA"/>
</dbReference>
<keyword evidence="2" id="KW-1185">Reference proteome</keyword>
<organism evidence="1 2">
    <name type="scientific">Roseomonas populi</name>
    <dbReference type="NCBI Taxonomy" id="3121582"/>
    <lineage>
        <taxon>Bacteria</taxon>
        <taxon>Pseudomonadati</taxon>
        <taxon>Pseudomonadota</taxon>
        <taxon>Alphaproteobacteria</taxon>
        <taxon>Acetobacterales</taxon>
        <taxon>Roseomonadaceae</taxon>
        <taxon>Roseomonas</taxon>
    </lineage>
</organism>
<comment type="caution">
    <text evidence="1">The sequence shown here is derived from an EMBL/GenBank/DDBJ whole genome shotgun (WGS) entry which is preliminary data.</text>
</comment>
<gene>
    <name evidence="1" type="primary">gspM</name>
    <name evidence="1" type="ORF">NRP21_16440</name>
</gene>
<protein>
    <submittedName>
        <fullName evidence="1">Type II secretion system protein GspM</fullName>
    </submittedName>
</protein>
<accession>A0ABT1X9J7</accession>